<evidence type="ECO:0000313" key="3">
    <source>
        <dbReference type="Proteomes" id="UP000515934"/>
    </source>
</evidence>
<dbReference type="Pfam" id="PF05899">
    <property type="entry name" value="Cupin_3"/>
    <property type="match status" value="1"/>
</dbReference>
<dbReference type="PANTHER" id="PTHR40943">
    <property type="entry name" value="CYTOPLASMIC PROTEIN-RELATED"/>
    <property type="match status" value="1"/>
</dbReference>
<organism evidence="2 3">
    <name type="scientific">Leucobacter denitrificans</name>
    <dbReference type="NCBI Taxonomy" id="683042"/>
    <lineage>
        <taxon>Bacteria</taxon>
        <taxon>Bacillati</taxon>
        <taxon>Actinomycetota</taxon>
        <taxon>Actinomycetes</taxon>
        <taxon>Micrococcales</taxon>
        <taxon>Microbacteriaceae</taxon>
        <taxon>Leucobacter</taxon>
    </lineage>
</organism>
<dbReference type="EMBL" id="CP060716">
    <property type="protein sequence ID" value="QNN62547.1"/>
    <property type="molecule type" value="Genomic_DNA"/>
</dbReference>
<dbReference type="Proteomes" id="UP000515934">
    <property type="component" value="Chromosome"/>
</dbReference>
<dbReference type="SUPFAM" id="SSF51182">
    <property type="entry name" value="RmlC-like cupins"/>
    <property type="match status" value="1"/>
</dbReference>
<dbReference type="RefSeq" id="WP_187555017.1">
    <property type="nucleotide sequence ID" value="NZ_CP060716.1"/>
</dbReference>
<reference evidence="2 3" key="1">
    <citation type="submission" date="2020-08" db="EMBL/GenBank/DDBJ databases">
        <title>Genome sequence of Leucobacter denitrificans KACC 14055T.</title>
        <authorList>
            <person name="Hyun D.-W."/>
            <person name="Bae J.-W."/>
        </authorList>
    </citation>
    <scope>NUCLEOTIDE SEQUENCE [LARGE SCALE GENOMIC DNA]</scope>
    <source>
        <strain evidence="2 3">KACC 14055</strain>
    </source>
</reference>
<evidence type="ECO:0000259" key="1">
    <source>
        <dbReference type="Pfam" id="PF05899"/>
    </source>
</evidence>
<sequence length="125" mass="13119">MSELLPEGANLSVSGLEADVELEAVDAADTISGSPEQGVAELGSIGGTALGIWELRGGTVTDTEVDELFVVLSGGATIEFLDETRADGSPRMVEVKAGDVMRLVAGSRTRWSVEDHIRKVYIAEA</sequence>
<evidence type="ECO:0000313" key="2">
    <source>
        <dbReference type="EMBL" id="QNN62547.1"/>
    </source>
</evidence>
<keyword evidence="3" id="KW-1185">Reference proteome</keyword>
<accession>A0A7G9S3X2</accession>
<name>A0A7G9S3X2_9MICO</name>
<protein>
    <submittedName>
        <fullName evidence="2">Cupin domain-containing protein</fullName>
    </submittedName>
</protein>
<proteinExistence type="predicted"/>
<dbReference type="PANTHER" id="PTHR40943:SF1">
    <property type="entry name" value="CYTOPLASMIC PROTEIN"/>
    <property type="match status" value="1"/>
</dbReference>
<dbReference type="InterPro" id="IPR011051">
    <property type="entry name" value="RmlC_Cupin_sf"/>
</dbReference>
<feature type="domain" description="(S)-ureidoglycine aminohydrolase cupin" evidence="1">
    <location>
        <begin position="47"/>
        <end position="121"/>
    </location>
</feature>
<dbReference type="InterPro" id="IPR008579">
    <property type="entry name" value="UGlyAH_Cupin_dom"/>
</dbReference>
<dbReference type="Gene3D" id="2.60.120.10">
    <property type="entry name" value="Jelly Rolls"/>
    <property type="match status" value="1"/>
</dbReference>
<dbReference type="AlphaFoldDB" id="A0A7G9S3X2"/>
<dbReference type="KEGG" id="ldn:H9L06_09895"/>
<gene>
    <name evidence="2" type="ORF">H9L06_09895</name>
</gene>
<dbReference type="InterPro" id="IPR014710">
    <property type="entry name" value="RmlC-like_jellyroll"/>
</dbReference>